<keyword evidence="7 21" id="KW-0732">Signal</keyword>
<evidence type="ECO:0000256" key="2">
    <source>
        <dbReference type="ARBA" id="ARBA00012513"/>
    </source>
</evidence>
<evidence type="ECO:0000256" key="16">
    <source>
        <dbReference type="ARBA" id="ARBA00047899"/>
    </source>
</evidence>
<dbReference type="InterPro" id="IPR000719">
    <property type="entry name" value="Prot_kinase_dom"/>
</dbReference>
<feature type="transmembrane region" description="Helical" evidence="20">
    <location>
        <begin position="419"/>
        <end position="440"/>
    </location>
</feature>
<evidence type="ECO:0000313" key="23">
    <source>
        <dbReference type="EMBL" id="KAJ9566654.1"/>
    </source>
</evidence>
<dbReference type="InterPro" id="IPR017441">
    <property type="entry name" value="Protein_kinase_ATP_BS"/>
</dbReference>
<dbReference type="InterPro" id="IPR044812">
    <property type="entry name" value="CERK1/LYK3-like"/>
</dbReference>
<evidence type="ECO:0000256" key="3">
    <source>
        <dbReference type="ARBA" id="ARBA00022475"/>
    </source>
</evidence>
<dbReference type="GO" id="GO:0005886">
    <property type="term" value="C:plasma membrane"/>
    <property type="evidence" value="ECO:0007669"/>
    <property type="project" value="UniProtKB-SubCell"/>
</dbReference>
<feature type="binding site" evidence="18">
    <location>
        <position position="533"/>
    </location>
    <ligand>
        <name>ATP</name>
        <dbReference type="ChEBI" id="CHEBI:30616"/>
    </ligand>
</feature>
<accession>A0AA38TTQ0</accession>
<evidence type="ECO:0000256" key="18">
    <source>
        <dbReference type="PROSITE-ProRule" id="PRU10141"/>
    </source>
</evidence>
<dbReference type="EC" id="2.7.11.1" evidence="2"/>
<organism evidence="23 24">
    <name type="scientific">Centaurea solstitialis</name>
    <name type="common">yellow star-thistle</name>
    <dbReference type="NCBI Taxonomy" id="347529"/>
    <lineage>
        <taxon>Eukaryota</taxon>
        <taxon>Viridiplantae</taxon>
        <taxon>Streptophyta</taxon>
        <taxon>Embryophyta</taxon>
        <taxon>Tracheophyta</taxon>
        <taxon>Spermatophyta</taxon>
        <taxon>Magnoliopsida</taxon>
        <taxon>eudicotyledons</taxon>
        <taxon>Gunneridae</taxon>
        <taxon>Pentapetalae</taxon>
        <taxon>asterids</taxon>
        <taxon>campanulids</taxon>
        <taxon>Asterales</taxon>
        <taxon>Asteraceae</taxon>
        <taxon>Carduoideae</taxon>
        <taxon>Cardueae</taxon>
        <taxon>Centaureinae</taxon>
        <taxon>Centaurea</taxon>
    </lineage>
</organism>
<evidence type="ECO:0000256" key="4">
    <source>
        <dbReference type="ARBA" id="ARBA00022527"/>
    </source>
</evidence>
<dbReference type="GO" id="GO:0019199">
    <property type="term" value="F:transmembrane receptor protein kinase activity"/>
    <property type="evidence" value="ECO:0007669"/>
    <property type="project" value="InterPro"/>
</dbReference>
<keyword evidence="15" id="KW-0325">Glycoprotein</keyword>
<feature type="region of interest" description="Disordered" evidence="19">
    <location>
        <begin position="453"/>
        <end position="473"/>
    </location>
</feature>
<evidence type="ECO:0000256" key="11">
    <source>
        <dbReference type="ARBA" id="ARBA00022989"/>
    </source>
</evidence>
<dbReference type="GO" id="GO:0009617">
    <property type="term" value="P:response to bacterium"/>
    <property type="evidence" value="ECO:0007669"/>
    <property type="project" value="UniProtKB-ARBA"/>
</dbReference>
<protein>
    <recommendedName>
        <fullName evidence="2">non-specific serine/threonine protein kinase</fullName>
        <ecNumber evidence="2">2.7.11.1</ecNumber>
    </recommendedName>
</protein>
<dbReference type="Pfam" id="PF07714">
    <property type="entry name" value="PK_Tyr_Ser-Thr"/>
    <property type="match status" value="1"/>
</dbReference>
<evidence type="ECO:0000256" key="8">
    <source>
        <dbReference type="ARBA" id="ARBA00022741"/>
    </source>
</evidence>
<evidence type="ECO:0000256" key="15">
    <source>
        <dbReference type="ARBA" id="ARBA00023180"/>
    </source>
</evidence>
<keyword evidence="12 20" id="KW-0472">Membrane</keyword>
<evidence type="ECO:0000256" key="17">
    <source>
        <dbReference type="ARBA" id="ARBA00048679"/>
    </source>
</evidence>
<sequence length="804" mass="88119">MNNISKKKRHTLELGLWVLFFIVKIESKCSNGCDLALASYYITQGTNLTYISKIFSQSIPEILRHNPQIPRSDSIETGARVNIPFSCLCLNSDFLGHTFKYQTQVGDTYGKVAREVFANLTNEYWVQRVNWFKPTDIPDFAYINVTVNCTCGNKHVSKSYGLFATYPLRPEEDLQSIASESGVPSVLLEQFNPSFDFSSGSGLVFVPAKVNGVESSSCKGECVALASYTMWTYSNLTYVSQLFSTTLQEIQSYTPGLTNTDSVHSGTRVNVPFSCGCNDRGFLSHRFVYSVVSEDTYTKIAETDYSNLTTVDMLRGFNSFNEVDIPLGSKVDVMVNCSCGNSGVSKDYGLFITYPIQSGENLSTIVNGSGVNETLLRGYNPGSDFRSGELVFVPGRDQNGTFPPLKISTGEGLSGGATAGISVGAVVVALFLGICLYFGFYRRKRVAEGSLLDENGTEHGHGSNLGRTTDSGPLIGGAPQGVVGITVDKSVEFTLEELAKATDNFSLANKIGQGGFGAVYYAELRGEKAAIKKMDMQASKEFLAELKVLTHVHHLNLVRLIGYCVEGSLFLVYEFIENGNLSQHLRGSAGRVPVPWITRVQIALDSARGLEYIHEHTVPMYIHRDIKSANILIDQNFHAKVADFGLTKLTEVGSGSLQTRLVGTFGYMPPEYAQYGEVSPKVDVYAFGVVLFELISAKDAIVKTNEFVTESKGLVSLFEEVLSGSDPNEGLRKVVDPRLGADYPLDSVRKVAQLARACTHENPQLRPSMRSIVVALMTLSSSTEDWDLGSFYENQDLVQLMSGR</sequence>
<dbReference type="Gene3D" id="3.30.200.20">
    <property type="entry name" value="Phosphorylase Kinase, domain 1"/>
    <property type="match status" value="1"/>
</dbReference>
<keyword evidence="5" id="KW-0808">Transferase</keyword>
<dbReference type="FunFam" id="1.10.510.10:FF:000468">
    <property type="entry name" value="PTI1-like tyrosine-protein kinase 3"/>
    <property type="match status" value="1"/>
</dbReference>
<evidence type="ECO:0000256" key="21">
    <source>
        <dbReference type="SAM" id="SignalP"/>
    </source>
</evidence>
<evidence type="ECO:0000256" key="6">
    <source>
        <dbReference type="ARBA" id="ARBA00022692"/>
    </source>
</evidence>
<dbReference type="PROSITE" id="PS00107">
    <property type="entry name" value="PROTEIN_KINASE_ATP"/>
    <property type="match status" value="1"/>
</dbReference>
<dbReference type="InterPro" id="IPR057097">
    <property type="entry name" value="LysM_RLK3/10"/>
</dbReference>
<dbReference type="Pfam" id="PF23577">
    <property type="entry name" value="LysM_RLK"/>
    <property type="match status" value="2"/>
</dbReference>
<dbReference type="EMBL" id="JARYMX010000001">
    <property type="protein sequence ID" value="KAJ9566654.1"/>
    <property type="molecule type" value="Genomic_DNA"/>
</dbReference>
<proteinExistence type="predicted"/>
<name>A0AA38TTQ0_9ASTR</name>
<feature type="signal peptide" evidence="21">
    <location>
        <begin position="1"/>
        <end position="27"/>
    </location>
</feature>
<evidence type="ECO:0000256" key="9">
    <source>
        <dbReference type="ARBA" id="ARBA00022777"/>
    </source>
</evidence>
<dbReference type="SMART" id="SM00220">
    <property type="entry name" value="S_TKc"/>
    <property type="match status" value="1"/>
</dbReference>
<comment type="subcellular location">
    <subcellularLocation>
        <location evidence="1">Cell membrane</location>
        <topology evidence="1">Single-pass membrane protein</topology>
    </subcellularLocation>
</comment>
<evidence type="ECO:0000256" key="7">
    <source>
        <dbReference type="ARBA" id="ARBA00022729"/>
    </source>
</evidence>
<comment type="catalytic activity">
    <reaction evidence="17">
        <text>L-seryl-[protein] + ATP = O-phospho-L-seryl-[protein] + ADP + H(+)</text>
        <dbReference type="Rhea" id="RHEA:17989"/>
        <dbReference type="Rhea" id="RHEA-COMP:9863"/>
        <dbReference type="Rhea" id="RHEA-COMP:11604"/>
        <dbReference type="ChEBI" id="CHEBI:15378"/>
        <dbReference type="ChEBI" id="CHEBI:29999"/>
        <dbReference type="ChEBI" id="CHEBI:30616"/>
        <dbReference type="ChEBI" id="CHEBI:83421"/>
        <dbReference type="ChEBI" id="CHEBI:456216"/>
        <dbReference type="EC" id="2.7.11.1"/>
    </reaction>
</comment>
<dbReference type="SUPFAM" id="SSF56112">
    <property type="entry name" value="Protein kinase-like (PK-like)"/>
    <property type="match status" value="1"/>
</dbReference>
<keyword evidence="24" id="KW-1185">Reference proteome</keyword>
<evidence type="ECO:0000256" key="19">
    <source>
        <dbReference type="SAM" id="MobiDB-lite"/>
    </source>
</evidence>
<keyword evidence="11 20" id="KW-1133">Transmembrane helix</keyword>
<dbReference type="CDD" id="cd14066">
    <property type="entry name" value="STKc_IRAK"/>
    <property type="match status" value="1"/>
</dbReference>
<reference evidence="23" key="1">
    <citation type="submission" date="2023-03" db="EMBL/GenBank/DDBJ databases">
        <title>Chromosome-scale reference genome and RAD-based genetic map of yellow starthistle (Centaurea solstitialis) reveal putative structural variation and QTLs associated with invader traits.</title>
        <authorList>
            <person name="Reatini B."/>
            <person name="Cang F.A."/>
            <person name="Jiang Q."/>
            <person name="Mckibben M.T.W."/>
            <person name="Barker M.S."/>
            <person name="Rieseberg L.H."/>
            <person name="Dlugosch K.M."/>
        </authorList>
    </citation>
    <scope>NUCLEOTIDE SEQUENCE</scope>
    <source>
        <strain evidence="23">CAN-66</strain>
        <tissue evidence="23">Leaf</tissue>
    </source>
</reference>
<keyword evidence="4" id="KW-0723">Serine/threonine-protein kinase</keyword>
<dbReference type="PANTHER" id="PTHR46204">
    <property type="entry name" value="CHITIN ELICITOR RECEPTOR KINASE 1-RELATED"/>
    <property type="match status" value="1"/>
</dbReference>
<dbReference type="InterPro" id="IPR001245">
    <property type="entry name" value="Ser-Thr/Tyr_kinase_cat_dom"/>
</dbReference>
<evidence type="ECO:0000313" key="24">
    <source>
        <dbReference type="Proteomes" id="UP001172457"/>
    </source>
</evidence>
<gene>
    <name evidence="23" type="ORF">OSB04_002620</name>
</gene>
<feature type="domain" description="Protein kinase" evidence="22">
    <location>
        <begin position="505"/>
        <end position="779"/>
    </location>
</feature>
<evidence type="ECO:0000256" key="12">
    <source>
        <dbReference type="ARBA" id="ARBA00023136"/>
    </source>
</evidence>
<dbReference type="FunFam" id="3.30.200.20:FF:000468">
    <property type="entry name" value="LysM receptor kinase 2"/>
    <property type="match status" value="1"/>
</dbReference>
<comment type="caution">
    <text evidence="23">The sequence shown here is derived from an EMBL/GenBank/DDBJ whole genome shotgun (WGS) entry which is preliminary data.</text>
</comment>
<evidence type="ECO:0000256" key="20">
    <source>
        <dbReference type="SAM" id="Phobius"/>
    </source>
</evidence>
<feature type="chain" id="PRO_5041313786" description="non-specific serine/threonine protein kinase" evidence="21">
    <location>
        <begin position="28"/>
        <end position="804"/>
    </location>
</feature>
<dbReference type="InterPro" id="IPR008271">
    <property type="entry name" value="Ser/Thr_kinase_AS"/>
</dbReference>
<dbReference type="Gene3D" id="1.10.510.10">
    <property type="entry name" value="Transferase(Phosphotransferase) domain 1"/>
    <property type="match status" value="1"/>
</dbReference>
<keyword evidence="13" id="KW-1015">Disulfide bond</keyword>
<dbReference type="PROSITE" id="PS00108">
    <property type="entry name" value="PROTEIN_KINASE_ST"/>
    <property type="match status" value="1"/>
</dbReference>
<evidence type="ECO:0000256" key="5">
    <source>
        <dbReference type="ARBA" id="ARBA00022679"/>
    </source>
</evidence>
<evidence type="ECO:0000256" key="1">
    <source>
        <dbReference type="ARBA" id="ARBA00004162"/>
    </source>
</evidence>
<keyword evidence="8 18" id="KW-0547">Nucleotide-binding</keyword>
<dbReference type="AlphaFoldDB" id="A0AA38TTQ0"/>
<evidence type="ECO:0000256" key="13">
    <source>
        <dbReference type="ARBA" id="ARBA00023157"/>
    </source>
</evidence>
<comment type="catalytic activity">
    <reaction evidence="16">
        <text>L-threonyl-[protein] + ATP = O-phospho-L-threonyl-[protein] + ADP + H(+)</text>
        <dbReference type="Rhea" id="RHEA:46608"/>
        <dbReference type="Rhea" id="RHEA-COMP:11060"/>
        <dbReference type="Rhea" id="RHEA-COMP:11605"/>
        <dbReference type="ChEBI" id="CHEBI:15378"/>
        <dbReference type="ChEBI" id="CHEBI:30013"/>
        <dbReference type="ChEBI" id="CHEBI:30616"/>
        <dbReference type="ChEBI" id="CHEBI:61977"/>
        <dbReference type="ChEBI" id="CHEBI:456216"/>
        <dbReference type="EC" id="2.7.11.1"/>
    </reaction>
</comment>
<dbReference type="PANTHER" id="PTHR46204:SF2">
    <property type="entry name" value="CHITIN ELICITOR RECEPTOR KINASE 1"/>
    <property type="match status" value="1"/>
</dbReference>
<keyword evidence="3" id="KW-1003">Cell membrane</keyword>
<evidence type="ECO:0000259" key="22">
    <source>
        <dbReference type="PROSITE" id="PS50011"/>
    </source>
</evidence>
<keyword evidence="9" id="KW-0418">Kinase</keyword>
<keyword evidence="14" id="KW-0675">Receptor</keyword>
<keyword evidence="10 18" id="KW-0067">ATP-binding</keyword>
<evidence type="ECO:0000256" key="14">
    <source>
        <dbReference type="ARBA" id="ARBA00023170"/>
    </source>
</evidence>
<dbReference type="GO" id="GO:0045087">
    <property type="term" value="P:innate immune response"/>
    <property type="evidence" value="ECO:0007669"/>
    <property type="project" value="InterPro"/>
</dbReference>
<dbReference type="Proteomes" id="UP001172457">
    <property type="component" value="Chromosome 1"/>
</dbReference>
<dbReference type="GO" id="GO:0005524">
    <property type="term" value="F:ATP binding"/>
    <property type="evidence" value="ECO:0007669"/>
    <property type="project" value="UniProtKB-UniRule"/>
</dbReference>
<dbReference type="GO" id="GO:0004674">
    <property type="term" value="F:protein serine/threonine kinase activity"/>
    <property type="evidence" value="ECO:0007669"/>
    <property type="project" value="UniProtKB-KW"/>
</dbReference>
<dbReference type="InterPro" id="IPR011009">
    <property type="entry name" value="Kinase-like_dom_sf"/>
</dbReference>
<keyword evidence="6 20" id="KW-0812">Transmembrane</keyword>
<dbReference type="PROSITE" id="PS50011">
    <property type="entry name" value="PROTEIN_KINASE_DOM"/>
    <property type="match status" value="1"/>
</dbReference>
<evidence type="ECO:0000256" key="10">
    <source>
        <dbReference type="ARBA" id="ARBA00022840"/>
    </source>
</evidence>